<proteinExistence type="predicted"/>
<feature type="non-terminal residue" evidence="2">
    <location>
        <position position="1"/>
    </location>
</feature>
<name>A0A0C3KH70_PISTI</name>
<dbReference type="AlphaFoldDB" id="A0A0C3KH70"/>
<feature type="region of interest" description="Disordered" evidence="1">
    <location>
        <begin position="250"/>
        <end position="285"/>
    </location>
</feature>
<dbReference type="HOGENOM" id="CLU_016057_0_0_1"/>
<feature type="compositionally biased region" description="Low complexity" evidence="1">
    <location>
        <begin position="250"/>
        <end position="279"/>
    </location>
</feature>
<evidence type="ECO:0000313" key="3">
    <source>
        <dbReference type="Proteomes" id="UP000054217"/>
    </source>
</evidence>
<protein>
    <submittedName>
        <fullName evidence="2">Uncharacterized protein</fullName>
    </submittedName>
</protein>
<reference evidence="2 3" key="1">
    <citation type="submission" date="2014-04" db="EMBL/GenBank/DDBJ databases">
        <authorList>
            <consortium name="DOE Joint Genome Institute"/>
            <person name="Kuo A."/>
            <person name="Kohler A."/>
            <person name="Costa M.D."/>
            <person name="Nagy L.G."/>
            <person name="Floudas D."/>
            <person name="Copeland A."/>
            <person name="Barry K.W."/>
            <person name="Cichocki N."/>
            <person name="Veneault-Fourrey C."/>
            <person name="LaButti K."/>
            <person name="Lindquist E.A."/>
            <person name="Lipzen A."/>
            <person name="Lundell T."/>
            <person name="Morin E."/>
            <person name="Murat C."/>
            <person name="Sun H."/>
            <person name="Tunlid A."/>
            <person name="Henrissat B."/>
            <person name="Grigoriev I.V."/>
            <person name="Hibbett D.S."/>
            <person name="Martin F."/>
            <person name="Nordberg H.P."/>
            <person name="Cantor M.N."/>
            <person name="Hua S.X."/>
        </authorList>
    </citation>
    <scope>NUCLEOTIDE SEQUENCE [LARGE SCALE GENOMIC DNA]</scope>
    <source>
        <strain evidence="2 3">Marx 270</strain>
    </source>
</reference>
<dbReference type="Proteomes" id="UP000054217">
    <property type="component" value="Unassembled WGS sequence"/>
</dbReference>
<accession>A0A0C3KH70</accession>
<sequence length="285" mass="32405">DHWITLLNADYIPQPFIFNGDTITPLHDGWFGHIDCFQWPQLFAECYTWSLCVPRKVAYGDDPTWKWLWWNITQSVEDFVLERGSAFKVGRIHADKWKSMETQLPFMFRDTVILVAFCQCLLLDIFGMLEYLDTDLDPAMGNFIDSFDHWIGAFMTDPDICQHLFKIHVPVCMVWKPDCVPPDMQVLKTIEIMHPHDIVTDPEVFEVGQMLKWHSAWYHPGELHHRHTRQGPVIGLEQFVAPWLEPPLTSSGVASTPTSTGPTASNAASSSGASSGMGAVRMGRA</sequence>
<dbReference type="InParanoid" id="A0A0C3KH70"/>
<evidence type="ECO:0000313" key="2">
    <source>
        <dbReference type="EMBL" id="KIO08937.1"/>
    </source>
</evidence>
<reference evidence="3" key="2">
    <citation type="submission" date="2015-01" db="EMBL/GenBank/DDBJ databases">
        <title>Evolutionary Origins and Diversification of the Mycorrhizal Mutualists.</title>
        <authorList>
            <consortium name="DOE Joint Genome Institute"/>
            <consortium name="Mycorrhizal Genomics Consortium"/>
            <person name="Kohler A."/>
            <person name="Kuo A."/>
            <person name="Nagy L.G."/>
            <person name="Floudas D."/>
            <person name="Copeland A."/>
            <person name="Barry K.W."/>
            <person name="Cichocki N."/>
            <person name="Veneault-Fourrey C."/>
            <person name="LaButti K."/>
            <person name="Lindquist E.A."/>
            <person name="Lipzen A."/>
            <person name="Lundell T."/>
            <person name="Morin E."/>
            <person name="Murat C."/>
            <person name="Riley R."/>
            <person name="Ohm R."/>
            <person name="Sun H."/>
            <person name="Tunlid A."/>
            <person name="Henrissat B."/>
            <person name="Grigoriev I.V."/>
            <person name="Hibbett D.S."/>
            <person name="Martin F."/>
        </authorList>
    </citation>
    <scope>NUCLEOTIDE SEQUENCE [LARGE SCALE GENOMIC DNA]</scope>
    <source>
        <strain evidence="3">Marx 270</strain>
    </source>
</reference>
<evidence type="ECO:0000256" key="1">
    <source>
        <dbReference type="SAM" id="MobiDB-lite"/>
    </source>
</evidence>
<organism evidence="2 3">
    <name type="scientific">Pisolithus tinctorius Marx 270</name>
    <dbReference type="NCBI Taxonomy" id="870435"/>
    <lineage>
        <taxon>Eukaryota</taxon>
        <taxon>Fungi</taxon>
        <taxon>Dikarya</taxon>
        <taxon>Basidiomycota</taxon>
        <taxon>Agaricomycotina</taxon>
        <taxon>Agaricomycetes</taxon>
        <taxon>Agaricomycetidae</taxon>
        <taxon>Boletales</taxon>
        <taxon>Sclerodermatineae</taxon>
        <taxon>Pisolithaceae</taxon>
        <taxon>Pisolithus</taxon>
    </lineage>
</organism>
<dbReference type="EMBL" id="KN831956">
    <property type="protein sequence ID" value="KIO08937.1"/>
    <property type="molecule type" value="Genomic_DNA"/>
</dbReference>
<keyword evidence="3" id="KW-1185">Reference proteome</keyword>
<dbReference type="OrthoDB" id="2678312at2759"/>
<gene>
    <name evidence="2" type="ORF">M404DRAFT_133175</name>
</gene>